<feature type="signal peptide" evidence="1">
    <location>
        <begin position="1"/>
        <end position="29"/>
    </location>
</feature>
<dbReference type="Gene3D" id="3.40.710.10">
    <property type="entry name" value="DD-peptidase/beta-lactamase superfamily"/>
    <property type="match status" value="1"/>
</dbReference>
<dbReference type="InterPro" id="IPR012338">
    <property type="entry name" value="Beta-lactam/transpept-like"/>
</dbReference>
<evidence type="ECO:0000313" key="3">
    <source>
        <dbReference type="EMBL" id="VFB05411.1"/>
    </source>
</evidence>
<protein>
    <submittedName>
        <fullName evidence="3">Penicillin-binding protein E</fullName>
    </submittedName>
</protein>
<gene>
    <name evidence="3" type="primary">pbpE_4</name>
    <name evidence="3" type="ORF">NCTC12078_03484</name>
</gene>
<feature type="domain" description="Beta-lactamase-related" evidence="2">
    <location>
        <begin position="163"/>
        <end position="446"/>
    </location>
</feature>
<dbReference type="Proteomes" id="UP000290013">
    <property type="component" value="Chromosome"/>
</dbReference>
<dbReference type="InterPro" id="IPR001466">
    <property type="entry name" value="Beta-lactam-related"/>
</dbReference>
<organism evidence="3 4">
    <name type="scientific">Chryseobacterium taihuense</name>
    <dbReference type="NCBI Taxonomy" id="1141221"/>
    <lineage>
        <taxon>Bacteria</taxon>
        <taxon>Pseudomonadati</taxon>
        <taxon>Bacteroidota</taxon>
        <taxon>Flavobacteriia</taxon>
        <taxon>Flavobacteriales</taxon>
        <taxon>Weeksellaceae</taxon>
        <taxon>Chryseobacterium group</taxon>
        <taxon>Chryseobacterium</taxon>
    </lineage>
</organism>
<name>A0A4U8WFX5_9FLAO</name>
<dbReference type="PANTHER" id="PTHR46825">
    <property type="entry name" value="D-ALANYL-D-ALANINE-CARBOXYPEPTIDASE/ENDOPEPTIDASE AMPH"/>
    <property type="match status" value="1"/>
</dbReference>
<accession>A0A4U8WFX5</accession>
<reference evidence="3 4" key="1">
    <citation type="submission" date="2019-02" db="EMBL/GenBank/DDBJ databases">
        <authorList>
            <consortium name="Pathogen Informatics"/>
        </authorList>
    </citation>
    <scope>NUCLEOTIDE SEQUENCE [LARGE SCALE GENOMIC DNA]</scope>
    <source>
        <strain evidence="3 4">3012STDY6944375</strain>
    </source>
</reference>
<proteinExistence type="predicted"/>
<dbReference type="SUPFAM" id="SSF56601">
    <property type="entry name" value="beta-lactamase/transpeptidase-like"/>
    <property type="match status" value="1"/>
</dbReference>
<feature type="chain" id="PRO_5020974490" evidence="1">
    <location>
        <begin position="30"/>
        <end position="558"/>
    </location>
</feature>
<dbReference type="KEGG" id="ctai:NCTC12078_03484"/>
<dbReference type="PANTHER" id="PTHR46825:SF7">
    <property type="entry name" value="D-ALANYL-D-ALANINE CARBOXYPEPTIDASE"/>
    <property type="match status" value="1"/>
</dbReference>
<evidence type="ECO:0000259" key="2">
    <source>
        <dbReference type="Pfam" id="PF00144"/>
    </source>
</evidence>
<sequence length="558" mass="62673">MTTKNNKYLHMKTKLSIFLMLICFTSIFSQEITGSWKGELNFQGSKLPLVFNIKKNKEGYTSTADSPLQKAKDIPVDKTVFEKNKLTLEISAIGGTYTGTLEGKKITGTFSQNGISLPLILESSGEKRNSAAKNETLQLPQNLNESIKRIDDFISYLEKNNAEAGEVSLFKNGKEIYKRNFGQQNLPSSPGKHSAFQIGSVTKTITASMIFKLIEKKQLNLNDKLSKFFPEVPNAEKITISQMLNHTSGLGDYVQGKDDMMWLINKSDDTKIMARIKEQGSVFEPGTDKRYSNTGYYLLTKILEKITKKSYAENLKETFTAPLQLNNLYTAGQNPANVYLPYDFTGKWKSKEDFDFNNVVGVGDIATNPTTLNIIINHIFEGKIVSKASLSEMMPKGDDNFGKGIITVPFYSKKYYGHSGGTYGTNSLMAYNPEDKISFSYSLNADRIGANNFAIGVLSLLYNKEYEYPKLNNEKIPVSDLQKYPGEYSSKDIPLGLKIFIEDDSLFAQGKDQPAFPLEYVEKDQFKFDNAGVKIIFTPEKKQLTLIQNGNSFIFDKK</sequence>
<evidence type="ECO:0000256" key="1">
    <source>
        <dbReference type="SAM" id="SignalP"/>
    </source>
</evidence>
<dbReference type="EMBL" id="LR215974">
    <property type="protein sequence ID" value="VFB05411.1"/>
    <property type="molecule type" value="Genomic_DNA"/>
</dbReference>
<keyword evidence="1" id="KW-0732">Signal</keyword>
<dbReference type="Pfam" id="PF00144">
    <property type="entry name" value="Beta-lactamase"/>
    <property type="match status" value="1"/>
</dbReference>
<dbReference type="AlphaFoldDB" id="A0A4U8WFX5"/>
<dbReference type="InterPro" id="IPR050491">
    <property type="entry name" value="AmpC-like"/>
</dbReference>
<evidence type="ECO:0000313" key="4">
    <source>
        <dbReference type="Proteomes" id="UP000290013"/>
    </source>
</evidence>